<dbReference type="EMBL" id="UGKT01000001">
    <property type="protein sequence ID" value="STT01449.1"/>
    <property type="molecule type" value="Genomic_DNA"/>
</dbReference>
<dbReference type="Proteomes" id="UP000255518">
    <property type="component" value="Unassembled WGS sequence"/>
</dbReference>
<name>A0A377UZN7_KLEPN</name>
<protein>
    <submittedName>
        <fullName evidence="2">Uncharacterized protein</fullName>
    </submittedName>
</protein>
<gene>
    <name evidence="2" type="ORF">NCTC13443_01766</name>
</gene>
<feature type="region of interest" description="Disordered" evidence="1">
    <location>
        <begin position="1"/>
        <end position="29"/>
    </location>
</feature>
<accession>A0A377UZN7</accession>
<evidence type="ECO:0000256" key="1">
    <source>
        <dbReference type="SAM" id="MobiDB-lite"/>
    </source>
</evidence>
<evidence type="ECO:0000313" key="2">
    <source>
        <dbReference type="EMBL" id="STT01449.1"/>
    </source>
</evidence>
<reference evidence="2 3" key="1">
    <citation type="submission" date="2018-06" db="EMBL/GenBank/DDBJ databases">
        <authorList>
            <consortium name="Pathogen Informatics"/>
            <person name="Doyle S."/>
        </authorList>
    </citation>
    <scope>NUCLEOTIDE SEQUENCE [LARGE SCALE GENOMIC DNA]</scope>
    <source>
        <strain evidence="2 3">NCTC13443</strain>
    </source>
</reference>
<dbReference type="AlphaFoldDB" id="A0A377UZN7"/>
<evidence type="ECO:0000313" key="3">
    <source>
        <dbReference type="Proteomes" id="UP000255518"/>
    </source>
</evidence>
<sequence length="98" mass="10683">MDKLLNDFRDYGGEQNGDHADSDQRQYDGVDHRLQQAGAELLALLGIVSKPVQYAVEMAGGFAGRHHGAEQPVEAGGIAAHRLRQRVAFEHFAAHPGH</sequence>
<proteinExistence type="predicted"/>
<organism evidence="2 3">
    <name type="scientific">Klebsiella pneumoniae</name>
    <dbReference type="NCBI Taxonomy" id="573"/>
    <lineage>
        <taxon>Bacteria</taxon>
        <taxon>Pseudomonadati</taxon>
        <taxon>Pseudomonadota</taxon>
        <taxon>Gammaproteobacteria</taxon>
        <taxon>Enterobacterales</taxon>
        <taxon>Enterobacteriaceae</taxon>
        <taxon>Klebsiella/Raoultella group</taxon>
        <taxon>Klebsiella</taxon>
        <taxon>Klebsiella pneumoniae complex</taxon>
    </lineage>
</organism>